<organism evidence="1 2">
    <name type="scientific">Stentor coeruleus</name>
    <dbReference type="NCBI Taxonomy" id="5963"/>
    <lineage>
        <taxon>Eukaryota</taxon>
        <taxon>Sar</taxon>
        <taxon>Alveolata</taxon>
        <taxon>Ciliophora</taxon>
        <taxon>Postciliodesmatophora</taxon>
        <taxon>Heterotrichea</taxon>
        <taxon>Heterotrichida</taxon>
        <taxon>Stentoridae</taxon>
        <taxon>Stentor</taxon>
    </lineage>
</organism>
<name>A0A1R2CI90_9CILI</name>
<accession>A0A1R2CI90</accession>
<sequence>MDLKDKLRGAIRNFYSDTELKIKHKILEAYTCEMKCYEGAHDIEKADQCAAECRSMQTPIREKLSEFPKFMEELSSSLDTCGKNEKCADKAISKFKSSLENLVSSFSNT</sequence>
<dbReference type="EMBL" id="MPUH01000143">
    <property type="protein sequence ID" value="OMJ88713.1"/>
    <property type="molecule type" value="Genomic_DNA"/>
</dbReference>
<dbReference type="AlphaFoldDB" id="A0A1R2CI90"/>
<comment type="caution">
    <text evidence="1">The sequence shown here is derived from an EMBL/GenBank/DDBJ whole genome shotgun (WGS) entry which is preliminary data.</text>
</comment>
<keyword evidence="2" id="KW-1185">Reference proteome</keyword>
<reference evidence="1 2" key="1">
    <citation type="submission" date="2016-11" db="EMBL/GenBank/DDBJ databases">
        <title>The macronuclear genome of Stentor coeruleus: a giant cell with tiny introns.</title>
        <authorList>
            <person name="Slabodnick M."/>
            <person name="Ruby J.G."/>
            <person name="Reiff S.B."/>
            <person name="Swart E.C."/>
            <person name="Gosai S."/>
            <person name="Prabakaran S."/>
            <person name="Witkowska E."/>
            <person name="Larue G.E."/>
            <person name="Fisher S."/>
            <person name="Freeman R.M."/>
            <person name="Gunawardena J."/>
            <person name="Chu W."/>
            <person name="Stover N.A."/>
            <person name="Gregory B.D."/>
            <person name="Nowacki M."/>
            <person name="Derisi J."/>
            <person name="Roy S.W."/>
            <person name="Marshall W.F."/>
            <person name="Sood P."/>
        </authorList>
    </citation>
    <scope>NUCLEOTIDE SEQUENCE [LARGE SCALE GENOMIC DNA]</scope>
    <source>
        <strain evidence="1">WM001</strain>
    </source>
</reference>
<protein>
    <submittedName>
        <fullName evidence="1">Uncharacterized protein</fullName>
    </submittedName>
</protein>
<evidence type="ECO:0000313" key="2">
    <source>
        <dbReference type="Proteomes" id="UP000187209"/>
    </source>
</evidence>
<dbReference type="Proteomes" id="UP000187209">
    <property type="component" value="Unassembled WGS sequence"/>
</dbReference>
<proteinExistence type="predicted"/>
<evidence type="ECO:0000313" key="1">
    <source>
        <dbReference type="EMBL" id="OMJ88713.1"/>
    </source>
</evidence>
<gene>
    <name evidence="1" type="ORF">SteCoe_9255</name>
</gene>